<dbReference type="PANTHER" id="PTHR11604">
    <property type="entry name" value="PROFILIN"/>
    <property type="match status" value="1"/>
</dbReference>
<dbReference type="SMART" id="SM00392">
    <property type="entry name" value="PROF"/>
    <property type="match status" value="1"/>
</dbReference>
<comment type="similarity">
    <text evidence="1 2">Belongs to the profilin family.</text>
</comment>
<dbReference type="Pfam" id="PF00235">
    <property type="entry name" value="Profilin"/>
    <property type="match status" value="1"/>
</dbReference>
<sequence length="133" mass="13894">MSWDSYIDNLLGHCVGQCDTACIIGKDGSKWTTDGHASALKITAQEAATVGKAFTSSDMTPFQASGIVIAGVKYQFLRGDDILALGKKKDHGAVTLQCSKTAVVIGHTKEGGTQGNTNKGVAVIAEYLESLGM</sequence>
<dbReference type="InterPro" id="IPR005455">
    <property type="entry name" value="PFN_euk"/>
</dbReference>
<dbReference type="SUPFAM" id="SSF55770">
    <property type="entry name" value="Profilin (actin-binding protein)"/>
    <property type="match status" value="1"/>
</dbReference>
<dbReference type="AlphaFoldDB" id="A0A7M5XBP8"/>
<dbReference type="GO" id="GO:0005938">
    <property type="term" value="C:cell cortex"/>
    <property type="evidence" value="ECO:0007669"/>
    <property type="project" value="TreeGrafter"/>
</dbReference>
<dbReference type="Gene3D" id="3.30.450.30">
    <property type="entry name" value="Dynein light chain 2a, cytoplasmic"/>
    <property type="match status" value="1"/>
</dbReference>
<protein>
    <recommendedName>
        <fullName evidence="2">Profilin</fullName>
    </recommendedName>
</protein>
<dbReference type="PRINTS" id="PR00392">
    <property type="entry name" value="PROFILIN"/>
</dbReference>
<dbReference type="GeneID" id="136805477"/>
<dbReference type="GO" id="GO:0003785">
    <property type="term" value="F:actin monomer binding"/>
    <property type="evidence" value="ECO:0007669"/>
    <property type="project" value="TreeGrafter"/>
</dbReference>
<dbReference type="RefSeq" id="XP_066918154.1">
    <property type="nucleotide sequence ID" value="XM_067062053.1"/>
</dbReference>
<dbReference type="PANTHER" id="PTHR11604:SF10">
    <property type="entry name" value="PROFILIN"/>
    <property type="match status" value="1"/>
</dbReference>
<dbReference type="Proteomes" id="UP000594262">
    <property type="component" value="Unplaced"/>
</dbReference>
<dbReference type="PROSITE" id="PS00414">
    <property type="entry name" value="PROFILIN"/>
    <property type="match status" value="1"/>
</dbReference>
<evidence type="ECO:0000313" key="3">
    <source>
        <dbReference type="EnsemblMetazoa" id="CLYHEMP020817.1"/>
    </source>
</evidence>
<dbReference type="EnsemblMetazoa" id="CLYHEMT020817.1">
    <property type="protein sequence ID" value="CLYHEMP020817.1"/>
    <property type="gene ID" value="CLYHEMG020817"/>
</dbReference>
<evidence type="ECO:0000256" key="1">
    <source>
        <dbReference type="ARBA" id="ARBA00010058"/>
    </source>
</evidence>
<evidence type="ECO:0000313" key="4">
    <source>
        <dbReference type="Proteomes" id="UP000594262"/>
    </source>
</evidence>
<organism evidence="3 4">
    <name type="scientific">Clytia hemisphaerica</name>
    <dbReference type="NCBI Taxonomy" id="252671"/>
    <lineage>
        <taxon>Eukaryota</taxon>
        <taxon>Metazoa</taxon>
        <taxon>Cnidaria</taxon>
        <taxon>Hydrozoa</taxon>
        <taxon>Hydroidolina</taxon>
        <taxon>Leptothecata</taxon>
        <taxon>Obeliida</taxon>
        <taxon>Clytiidae</taxon>
        <taxon>Clytia</taxon>
    </lineage>
</organism>
<accession>A0A7M5XBP8</accession>
<dbReference type="OrthoDB" id="421374at2759"/>
<dbReference type="CDD" id="cd00148">
    <property type="entry name" value="PROF"/>
    <property type="match status" value="1"/>
</dbReference>
<reference evidence="3" key="1">
    <citation type="submission" date="2021-01" db="UniProtKB">
        <authorList>
            <consortium name="EnsemblMetazoa"/>
        </authorList>
    </citation>
    <scope>IDENTIFICATION</scope>
</reference>
<dbReference type="InterPro" id="IPR036140">
    <property type="entry name" value="PFN_sf"/>
</dbReference>
<keyword evidence="2" id="KW-0009">Actin-binding</keyword>
<proteinExistence type="inferred from homology"/>
<name>A0A7M5XBP8_9CNID</name>
<evidence type="ECO:0000256" key="2">
    <source>
        <dbReference type="RuleBase" id="RU003909"/>
    </source>
</evidence>
<dbReference type="InterPro" id="IPR048278">
    <property type="entry name" value="PFN"/>
</dbReference>
<keyword evidence="4" id="KW-1185">Reference proteome</keyword>
<dbReference type="InterPro" id="IPR027310">
    <property type="entry name" value="Profilin_CS"/>
</dbReference>